<proteinExistence type="predicted"/>
<accession>A0A061J283</accession>
<sequence length="623" mass="70063">MFKKFSVSQFRFPTRVFLSSMTHTTPETTSLERLECAIRALTQSGRCQDPDTLKSLLDELTRISDPRKVRLCREACRLAHAAGYHARCADLFFSCRSLAPLPLSDTVVNAAAQTADPAYLQKCLSTLDVAGMSQGALSSELIPRLLRIYWQSTRCFMQIEHPRPSDESRKNGGVVVKVVGDVGTKRAEDLARLAQYRDTCEEAFHLLRLPGEVSFDDWWSKSKRLVLYHVEDEGEADVYEQHFSWWERHLGVGSDGWLTPTCLVSMLRSCVKAECWHFASRYAALAESCFLSGKNPFDEALVLQVLIFYNASMQSAQGAALIRRIRHFCPDYTPSNAVVENAARVAGDVMDEELAVWCLQALLSEGQPILPSSRDIFVCLIALAKCRATNFKKLLHTLEESCIIALTEEERLYLDLLFARYSVFWWEEFGERMEHLLAHVKGGTGCAELSVRNVTLLLYLLQERECPGFMNYYGVLGREFHGRAAPSAKAQWVAIALKWATSQPALEQRDYELLVKEARAFLDASADGSSPVLLTHTLKSKLRTRLGVIGQLQGKTKEAKAAGPHNSGDISLARFVRQRHRLPKVHSPNMQAAAASSNKLWQASDVLDSLAQREWRAVIQRCR</sequence>
<name>A0A061J283_TRYRA</name>
<evidence type="ECO:0000313" key="2">
    <source>
        <dbReference type="Proteomes" id="UP000031737"/>
    </source>
</evidence>
<protein>
    <submittedName>
        <fullName evidence="1">Uncharacterized protein</fullName>
    </submittedName>
</protein>
<comment type="caution">
    <text evidence="1">The sequence shown here is derived from an EMBL/GenBank/DDBJ whole genome shotgun (WGS) entry which is preliminary data.</text>
</comment>
<reference evidence="1 2" key="1">
    <citation type="submission" date="2013-07" db="EMBL/GenBank/DDBJ databases">
        <authorList>
            <person name="Stoco P.H."/>
            <person name="Wagner G."/>
            <person name="Gerber A."/>
            <person name="Zaha A."/>
            <person name="Thompson C."/>
            <person name="Bartholomeu D.C."/>
            <person name="Luckemeyer D.D."/>
            <person name="Bahia D."/>
            <person name="Loreto E."/>
            <person name="Prestes E.B."/>
            <person name="Lima F.M."/>
            <person name="Rodrigues-Luiz G."/>
            <person name="Vallejo G.A."/>
            <person name="Filho J.F."/>
            <person name="Monteiro K.M."/>
            <person name="Tyler K.M."/>
            <person name="de Almeida L.G."/>
            <person name="Ortiz M.F."/>
            <person name="Siervo M.A."/>
            <person name="de Moraes M.H."/>
            <person name="Cunha O.L."/>
            <person name="Mendonca-Neto R."/>
            <person name="Silva R."/>
            <person name="Teixeira S.M."/>
            <person name="Murta S.M."/>
            <person name="Sincero T.C."/>
            <person name="Mendes T.A."/>
            <person name="Urmenyi T.P."/>
            <person name="Silva V.G."/>
            <person name="da Rocha W.D."/>
            <person name="Andersson B."/>
            <person name="Romanha A.J."/>
            <person name="Steindel M."/>
            <person name="de Vasconcelos A.T."/>
            <person name="Grisard E.C."/>
        </authorList>
    </citation>
    <scope>NUCLEOTIDE SEQUENCE [LARGE SCALE GENOMIC DNA]</scope>
    <source>
        <strain evidence="1 2">SC58</strain>
    </source>
</reference>
<dbReference type="OrthoDB" id="249458at2759"/>
<dbReference type="VEuPathDB" id="TriTrypDB:TRSC58_04903"/>
<dbReference type="EMBL" id="AUPL01004903">
    <property type="protein sequence ID" value="ESL07407.1"/>
    <property type="molecule type" value="Genomic_DNA"/>
</dbReference>
<organism evidence="1 2">
    <name type="scientific">Trypanosoma rangeli SC58</name>
    <dbReference type="NCBI Taxonomy" id="429131"/>
    <lineage>
        <taxon>Eukaryota</taxon>
        <taxon>Discoba</taxon>
        <taxon>Euglenozoa</taxon>
        <taxon>Kinetoplastea</taxon>
        <taxon>Metakinetoplastina</taxon>
        <taxon>Trypanosomatida</taxon>
        <taxon>Trypanosomatidae</taxon>
        <taxon>Trypanosoma</taxon>
        <taxon>Herpetosoma</taxon>
    </lineage>
</organism>
<dbReference type="Proteomes" id="UP000031737">
    <property type="component" value="Unassembled WGS sequence"/>
</dbReference>
<keyword evidence="2" id="KW-1185">Reference proteome</keyword>
<evidence type="ECO:0000313" key="1">
    <source>
        <dbReference type="EMBL" id="ESL07407.1"/>
    </source>
</evidence>
<gene>
    <name evidence="1" type="ORF">TRSC58_04903</name>
</gene>
<dbReference type="AlphaFoldDB" id="A0A061J283"/>